<dbReference type="GO" id="GO:0005524">
    <property type="term" value="F:ATP binding"/>
    <property type="evidence" value="ECO:0007669"/>
    <property type="project" value="InterPro"/>
</dbReference>
<evidence type="ECO:0000313" key="5">
    <source>
        <dbReference type="Proteomes" id="UP000694393"/>
    </source>
</evidence>
<evidence type="ECO:0000256" key="1">
    <source>
        <dbReference type="ARBA" id="ARBA00007837"/>
    </source>
</evidence>
<reference evidence="4" key="1">
    <citation type="submission" date="2025-08" db="UniProtKB">
        <authorList>
            <consortium name="Ensembl"/>
        </authorList>
    </citation>
    <scope>IDENTIFICATION</scope>
</reference>
<dbReference type="InterPro" id="IPR051549">
    <property type="entry name" value="PEP_Utilizing_Enz"/>
</dbReference>
<proteinExistence type="inferred from homology"/>
<dbReference type="PANTHER" id="PTHR43615:SF1">
    <property type="entry name" value="PPDK_N DOMAIN-CONTAINING PROTEIN"/>
    <property type="match status" value="1"/>
</dbReference>
<keyword evidence="2" id="KW-0732">Signal</keyword>
<evidence type="ECO:0000256" key="2">
    <source>
        <dbReference type="SAM" id="SignalP"/>
    </source>
</evidence>
<dbReference type="GO" id="GO:0016301">
    <property type="term" value="F:kinase activity"/>
    <property type="evidence" value="ECO:0007669"/>
    <property type="project" value="InterPro"/>
</dbReference>
<dbReference type="Ensembl" id="ENSPCET00000005607.1">
    <property type="protein sequence ID" value="ENSPCEP00000005416.1"/>
    <property type="gene ID" value="ENSPCEG00000004411.1"/>
</dbReference>
<dbReference type="Pfam" id="PF01326">
    <property type="entry name" value="PPDK_N"/>
    <property type="match status" value="1"/>
</dbReference>
<dbReference type="Gene3D" id="3.30.470.20">
    <property type="entry name" value="ATP-grasp fold, B domain"/>
    <property type="match status" value="1"/>
</dbReference>
<dbReference type="Gene3D" id="3.30.1490.20">
    <property type="entry name" value="ATP-grasp fold, A domain"/>
    <property type="match status" value="1"/>
</dbReference>
<dbReference type="PANTHER" id="PTHR43615">
    <property type="entry name" value="PHOSPHOENOLPYRUVATE SYNTHASE-RELATED"/>
    <property type="match status" value="1"/>
</dbReference>
<feature type="domain" description="Pyruvate phosphate dikinase AMP/ATP-binding" evidence="3">
    <location>
        <begin position="460"/>
        <end position="772"/>
    </location>
</feature>
<comment type="similarity">
    <text evidence="1">Belongs to the PEP-utilizing enzyme family.</text>
</comment>
<sequence length="996" mass="111552">MPDLISLLLAALCLLLAGLLLQTQPAPAGRRRYSRPGSCFQLKNWTLRGLLSLAFRWRRGAAGRASRRQLMGLGAGREALLSGAPGAGAETLERPHTLACDAHALDSVYFTGFTETDKTFVITRLARRPNGLCEMWLFLQVDGIGEFEHPVHPDMMVSDESEKCWRAGGLTIECLEPHRRWKIKFNGLLRRGPYRHQWNEEEGELVHVKFSFHWTSFSDVFDFHLDSHPNVFAHAFALEKWSAEFFQRVKKDGAQHSRYEQWGQSIGEIEIEGHEKRELFMRGVRSHSYGIRNWAEIYRYVMILMHCEDGTSAHLTIICIPATTTHLAVGYVLFPNGKKAGIDWSSASLAEMADDGIIRDLYRVSFTAGGKFFDVRAMLDKHARPVVYNGLTGTGVFHECIADFRLNLTVRGWGLVEFYYRDEAGQIIPNSDCRLKEPSVPASSQFVVSFTEEHSRCTRDVGGKGAQLGQLVYLQKQLRSKFIVPEGFCVTVVALEHQMKQNHVLQEAVKELTEVACKIKPGNLQELCKRCSDVFRATRLCSEIRDAVLQRLEELGLQQELLAVRASAAGEDMAVMSAAGQLHSELKVRGIQQVCEGIRSCWASLYSFIAVQYRRQRGQLIPARMGVIIQRMVLADAAGVLFTCDPATGHPGKMVISASYRLGEVEVSGNVEPDTVTLRHSPKGALQVISKNIGSRQQCGRLRGAGGSPAEDSQLAEAQRCCISDDMIMNLSGLALQVEKAYGSARDIKWAVKKNLIYLLQARPVTAFNMESDFELIHEFDSALPSDYQWLTTANISETAPGAVTPLTWAVLGGAIQHATQQFCVHGGGLDGLKPYSFRCLDMYCGHLFLNLMSIAVSYEQANMVCRKNKALCSLIGQELPELSSYDLVVMYGELPTWRKILNSFKFVKFLLSSSCRYWQWVEGLQTFSIPSGKNAIDAYLHIDRTLPEYFDALLTSLIHSATFVLWPASLISTLSQGNRKRLLYMFPFQHLFLST</sequence>
<evidence type="ECO:0000259" key="3">
    <source>
        <dbReference type="Pfam" id="PF01326"/>
    </source>
</evidence>
<evidence type="ECO:0000313" key="4">
    <source>
        <dbReference type="Ensembl" id="ENSPCEP00000005416.1"/>
    </source>
</evidence>
<dbReference type="AlphaFoldDB" id="A0A8C8RGP4"/>
<protein>
    <recommendedName>
        <fullName evidence="3">Pyruvate phosphate dikinase AMP/ATP-binding domain-containing protein</fullName>
    </recommendedName>
</protein>
<dbReference type="Proteomes" id="UP000694393">
    <property type="component" value="Unplaced"/>
</dbReference>
<name>A0A8C8RGP4_9SAUR</name>
<organism evidence="4 5">
    <name type="scientific">Pelusios castaneus</name>
    <name type="common">West African mud turtle</name>
    <dbReference type="NCBI Taxonomy" id="367368"/>
    <lineage>
        <taxon>Eukaryota</taxon>
        <taxon>Metazoa</taxon>
        <taxon>Chordata</taxon>
        <taxon>Craniata</taxon>
        <taxon>Vertebrata</taxon>
        <taxon>Euteleostomi</taxon>
        <taxon>Archelosauria</taxon>
        <taxon>Testudinata</taxon>
        <taxon>Testudines</taxon>
        <taxon>Pleurodira</taxon>
        <taxon>Pelomedusidae</taxon>
        <taxon>Pelusios</taxon>
    </lineage>
</organism>
<accession>A0A8C8RGP4</accession>
<keyword evidence="5" id="KW-1185">Reference proteome</keyword>
<dbReference type="InterPro" id="IPR013815">
    <property type="entry name" value="ATP_grasp_subdomain_1"/>
</dbReference>
<dbReference type="SUPFAM" id="SSF56059">
    <property type="entry name" value="Glutathione synthetase ATP-binding domain-like"/>
    <property type="match status" value="1"/>
</dbReference>
<feature type="signal peptide" evidence="2">
    <location>
        <begin position="1"/>
        <end position="28"/>
    </location>
</feature>
<feature type="chain" id="PRO_5034465990" description="Pyruvate phosphate dikinase AMP/ATP-binding domain-containing protein" evidence="2">
    <location>
        <begin position="29"/>
        <end position="996"/>
    </location>
</feature>
<reference evidence="4" key="2">
    <citation type="submission" date="2025-09" db="UniProtKB">
        <authorList>
            <consortium name="Ensembl"/>
        </authorList>
    </citation>
    <scope>IDENTIFICATION</scope>
</reference>
<dbReference type="InterPro" id="IPR002192">
    <property type="entry name" value="PPDK_AMP/ATP-bd"/>
</dbReference>